<name>A0A2K3MCN9_TRIPR</name>
<reference evidence="1 2" key="2">
    <citation type="journal article" date="2017" name="Front. Plant Sci.">
        <title>Gene Classification and Mining of Molecular Markers Useful in Red Clover (Trifolium pratense) Breeding.</title>
        <authorList>
            <person name="Istvanek J."/>
            <person name="Dluhosova J."/>
            <person name="Dluhos P."/>
            <person name="Patkova L."/>
            <person name="Nedelnik J."/>
            <person name="Repkova J."/>
        </authorList>
    </citation>
    <scope>NUCLEOTIDE SEQUENCE [LARGE SCALE GENOMIC DNA]</scope>
    <source>
        <strain evidence="2">cv. Tatra</strain>
        <tissue evidence="1">Young leaves</tissue>
    </source>
</reference>
<sequence length="96" mass="10936">MESTMVKLMQLQWWNCWDLEKQYVVLDVAVSLAKVADVDKSLGDEKSASDGFQEAIDLLESLTLKSEASGLEQRRLSVLEFLRSQQADKQEQVEQT</sequence>
<evidence type="ECO:0000313" key="1">
    <source>
        <dbReference type="EMBL" id="PNX88538.1"/>
    </source>
</evidence>
<evidence type="ECO:0000313" key="2">
    <source>
        <dbReference type="Proteomes" id="UP000236291"/>
    </source>
</evidence>
<reference evidence="1 2" key="1">
    <citation type="journal article" date="2014" name="Am. J. Bot.">
        <title>Genome assembly and annotation for red clover (Trifolium pratense; Fabaceae).</title>
        <authorList>
            <person name="Istvanek J."/>
            <person name="Jaros M."/>
            <person name="Krenek A."/>
            <person name="Repkova J."/>
        </authorList>
    </citation>
    <scope>NUCLEOTIDE SEQUENCE [LARGE SCALE GENOMIC DNA]</scope>
    <source>
        <strain evidence="2">cv. Tatra</strain>
        <tissue evidence="1">Young leaves</tissue>
    </source>
</reference>
<dbReference type="AlphaFoldDB" id="A0A2K3MCN9"/>
<comment type="caution">
    <text evidence="1">The sequence shown here is derived from an EMBL/GenBank/DDBJ whole genome shotgun (WGS) entry which is preliminary data.</text>
</comment>
<dbReference type="Proteomes" id="UP000236291">
    <property type="component" value="Unassembled WGS sequence"/>
</dbReference>
<organism evidence="1 2">
    <name type="scientific">Trifolium pratense</name>
    <name type="common">Red clover</name>
    <dbReference type="NCBI Taxonomy" id="57577"/>
    <lineage>
        <taxon>Eukaryota</taxon>
        <taxon>Viridiplantae</taxon>
        <taxon>Streptophyta</taxon>
        <taxon>Embryophyta</taxon>
        <taxon>Tracheophyta</taxon>
        <taxon>Spermatophyta</taxon>
        <taxon>Magnoliopsida</taxon>
        <taxon>eudicotyledons</taxon>
        <taxon>Gunneridae</taxon>
        <taxon>Pentapetalae</taxon>
        <taxon>rosids</taxon>
        <taxon>fabids</taxon>
        <taxon>Fabales</taxon>
        <taxon>Fabaceae</taxon>
        <taxon>Papilionoideae</taxon>
        <taxon>50 kb inversion clade</taxon>
        <taxon>NPAAA clade</taxon>
        <taxon>Hologalegina</taxon>
        <taxon>IRL clade</taxon>
        <taxon>Trifolieae</taxon>
        <taxon>Trifolium</taxon>
    </lineage>
</organism>
<feature type="non-terminal residue" evidence="1">
    <location>
        <position position="96"/>
    </location>
</feature>
<gene>
    <name evidence="1" type="ORF">L195_g044644</name>
</gene>
<proteinExistence type="predicted"/>
<protein>
    <submittedName>
        <fullName evidence="1">E3 ubiquitin-protein ligase chfr-like protein</fullName>
    </submittedName>
</protein>
<accession>A0A2K3MCN9</accession>
<dbReference type="STRING" id="57577.A0A2K3MCN9"/>
<dbReference type="EMBL" id="ASHM01056960">
    <property type="protein sequence ID" value="PNX88538.1"/>
    <property type="molecule type" value="Genomic_DNA"/>
</dbReference>